<accession>A0AAD5N4V3</accession>
<comment type="caution">
    <text evidence="1">The sequence shown here is derived from an EMBL/GenBank/DDBJ whole genome shotgun (WGS) entry which is preliminary data.</text>
</comment>
<reference evidence="1" key="1">
    <citation type="submission" date="2021-06" db="EMBL/GenBank/DDBJ databases">
        <title>Parelaphostrongylus tenuis whole genome reference sequence.</title>
        <authorList>
            <person name="Garwood T.J."/>
            <person name="Larsen P.A."/>
            <person name="Fountain-Jones N.M."/>
            <person name="Garbe J.R."/>
            <person name="Macchietto M.G."/>
            <person name="Kania S.A."/>
            <person name="Gerhold R.W."/>
            <person name="Richards J.E."/>
            <person name="Wolf T.M."/>
        </authorList>
    </citation>
    <scope>NUCLEOTIDE SEQUENCE</scope>
    <source>
        <strain evidence="1">MNPRO001-30</strain>
        <tissue evidence="1">Meninges</tissue>
    </source>
</reference>
<dbReference type="AlphaFoldDB" id="A0AAD5N4V3"/>
<sequence length="71" mass="8237">MGADRGKVQRILPWRNTFPTNDLHYELERVAQLESSSTDLLPRYHSVLSLKARQTWLHTSLFQQQLGGKTD</sequence>
<gene>
    <name evidence="1" type="ORF">KIN20_019446</name>
</gene>
<name>A0AAD5N4V3_PARTN</name>
<evidence type="ECO:0000313" key="1">
    <source>
        <dbReference type="EMBL" id="KAJ1360466.1"/>
    </source>
</evidence>
<keyword evidence="2" id="KW-1185">Reference proteome</keyword>
<protein>
    <submittedName>
        <fullName evidence="1">Uncharacterized protein</fullName>
    </submittedName>
</protein>
<organism evidence="1 2">
    <name type="scientific">Parelaphostrongylus tenuis</name>
    <name type="common">Meningeal worm</name>
    <dbReference type="NCBI Taxonomy" id="148309"/>
    <lineage>
        <taxon>Eukaryota</taxon>
        <taxon>Metazoa</taxon>
        <taxon>Ecdysozoa</taxon>
        <taxon>Nematoda</taxon>
        <taxon>Chromadorea</taxon>
        <taxon>Rhabditida</taxon>
        <taxon>Rhabditina</taxon>
        <taxon>Rhabditomorpha</taxon>
        <taxon>Strongyloidea</taxon>
        <taxon>Metastrongylidae</taxon>
        <taxon>Parelaphostrongylus</taxon>
    </lineage>
</organism>
<dbReference type="Proteomes" id="UP001196413">
    <property type="component" value="Unassembled WGS sequence"/>
</dbReference>
<evidence type="ECO:0000313" key="2">
    <source>
        <dbReference type="Proteomes" id="UP001196413"/>
    </source>
</evidence>
<proteinExistence type="predicted"/>
<dbReference type="EMBL" id="JAHQIW010003873">
    <property type="protein sequence ID" value="KAJ1360466.1"/>
    <property type="molecule type" value="Genomic_DNA"/>
</dbReference>